<dbReference type="eggNOG" id="ENOG502QSSA">
    <property type="taxonomic scope" value="Eukaryota"/>
</dbReference>
<dbReference type="PANTHER" id="PTHR36766:SF3">
    <property type="entry name" value="RPW8 DOMAIN-CONTAINING PROTEIN"/>
    <property type="match status" value="1"/>
</dbReference>
<dbReference type="EnsemblPlants" id="Bo7g064730.1">
    <property type="protein sequence ID" value="Bo7g064730.1"/>
    <property type="gene ID" value="Bo7g064730"/>
</dbReference>
<reference evidence="4 5" key="1">
    <citation type="journal article" date="2014" name="Genome Biol.">
        <title>Transcriptome and methylome profiling reveals relics of genome dominance in the mesopolyploid Brassica oleracea.</title>
        <authorList>
            <person name="Parkin I.A."/>
            <person name="Koh C."/>
            <person name="Tang H."/>
            <person name="Robinson S.J."/>
            <person name="Kagale S."/>
            <person name="Clarke W.E."/>
            <person name="Town C.D."/>
            <person name="Nixon J."/>
            <person name="Krishnakumar V."/>
            <person name="Bidwell S.L."/>
            <person name="Denoeud F."/>
            <person name="Belcram H."/>
            <person name="Links M.G."/>
            <person name="Just J."/>
            <person name="Clarke C."/>
            <person name="Bender T."/>
            <person name="Huebert T."/>
            <person name="Mason A.S."/>
            <person name="Pires J.C."/>
            <person name="Barker G."/>
            <person name="Moore J."/>
            <person name="Walley P.G."/>
            <person name="Manoli S."/>
            <person name="Batley J."/>
            <person name="Edwards D."/>
            <person name="Nelson M.N."/>
            <person name="Wang X."/>
            <person name="Paterson A.H."/>
            <person name="King G."/>
            <person name="Bancroft I."/>
            <person name="Chalhoub B."/>
            <person name="Sharpe A.G."/>
        </authorList>
    </citation>
    <scope>NUCLEOTIDE SEQUENCE</scope>
    <source>
        <strain evidence="4 5">cv. TO1000</strain>
    </source>
</reference>
<keyword evidence="5" id="KW-1185">Reference proteome</keyword>
<dbReference type="HOGENOM" id="CLU_761530_0_0_1"/>
<dbReference type="Pfam" id="PF00931">
    <property type="entry name" value="NB-ARC"/>
    <property type="match status" value="1"/>
</dbReference>
<dbReference type="Proteomes" id="UP000032141">
    <property type="component" value="Chromosome C7"/>
</dbReference>
<dbReference type="GO" id="GO:0043531">
    <property type="term" value="F:ADP binding"/>
    <property type="evidence" value="ECO:0007669"/>
    <property type="project" value="InterPro"/>
</dbReference>
<name>A0A0D3D8F6_BRAOL</name>
<comment type="similarity">
    <text evidence="1">Belongs to the disease resistance NB-LRR family.</text>
</comment>
<dbReference type="OMA" id="MELCLEP"/>
<dbReference type="PANTHER" id="PTHR36766">
    <property type="entry name" value="PLANT BROAD-SPECTRUM MILDEW RESISTANCE PROTEIN RPW8"/>
    <property type="match status" value="1"/>
</dbReference>
<dbReference type="Pfam" id="PF05659">
    <property type="entry name" value="RPW8"/>
    <property type="match status" value="1"/>
</dbReference>
<dbReference type="PROSITE" id="PS51153">
    <property type="entry name" value="RPW8"/>
    <property type="match status" value="1"/>
</dbReference>
<dbReference type="Gene3D" id="3.40.50.300">
    <property type="entry name" value="P-loop containing nucleotide triphosphate hydrolases"/>
    <property type="match status" value="1"/>
</dbReference>
<evidence type="ECO:0000256" key="2">
    <source>
        <dbReference type="ARBA" id="ARBA00022821"/>
    </source>
</evidence>
<evidence type="ECO:0000259" key="3">
    <source>
        <dbReference type="PROSITE" id="PS51153"/>
    </source>
</evidence>
<dbReference type="GO" id="GO:0006952">
    <property type="term" value="P:defense response"/>
    <property type="evidence" value="ECO:0007669"/>
    <property type="project" value="UniProtKB-KW"/>
</dbReference>
<dbReference type="InterPro" id="IPR027417">
    <property type="entry name" value="P-loop_NTPase"/>
</dbReference>
<sequence length="322" mass="36318">MPISDVASLLGGAALGAPVSVIFNLLMEEVMKVKDFKPISRDLLSIMQRLVPIINKIDSMSQGSGPSEGELNFLFETMKRAEDMQDFQLIQYKYQLHSMSSLSTKIDILSDTVKGSAELFVVPQPETVTIFWLLRPLRELKKMLLEDHVVTVVVSAPSACGKTMLVSKLCHDADVKGKFKQIFFITVSKPPNVSLIVQRFLQYTGREAKDFEDNMDAKICIQQLLQQLGENGPILLVLDDVWPEDESLLDTFLIQLPDYKILVTSRFEFLRFGPTFSLEPLIDEDVKNLFMDCTPHPNCLTCAKRNDILLKVLALFCAHIKC</sequence>
<reference evidence="4" key="2">
    <citation type="submission" date="2015-03" db="UniProtKB">
        <authorList>
            <consortium name="EnsemblPlants"/>
        </authorList>
    </citation>
    <scope>IDENTIFICATION</scope>
</reference>
<protein>
    <recommendedName>
        <fullName evidence="3">RPW8 domain-containing protein</fullName>
    </recommendedName>
</protein>
<evidence type="ECO:0000313" key="4">
    <source>
        <dbReference type="EnsemblPlants" id="Bo7g064730.1"/>
    </source>
</evidence>
<dbReference type="SUPFAM" id="SSF52540">
    <property type="entry name" value="P-loop containing nucleoside triphosphate hydrolases"/>
    <property type="match status" value="1"/>
</dbReference>
<accession>A0A0D3D8F6</accession>
<organism evidence="4 5">
    <name type="scientific">Brassica oleracea var. oleracea</name>
    <dbReference type="NCBI Taxonomy" id="109376"/>
    <lineage>
        <taxon>Eukaryota</taxon>
        <taxon>Viridiplantae</taxon>
        <taxon>Streptophyta</taxon>
        <taxon>Embryophyta</taxon>
        <taxon>Tracheophyta</taxon>
        <taxon>Spermatophyta</taxon>
        <taxon>Magnoliopsida</taxon>
        <taxon>eudicotyledons</taxon>
        <taxon>Gunneridae</taxon>
        <taxon>Pentapetalae</taxon>
        <taxon>rosids</taxon>
        <taxon>malvids</taxon>
        <taxon>Brassicales</taxon>
        <taxon>Brassicaceae</taxon>
        <taxon>Brassiceae</taxon>
        <taxon>Brassica</taxon>
    </lineage>
</organism>
<evidence type="ECO:0000313" key="5">
    <source>
        <dbReference type="Proteomes" id="UP000032141"/>
    </source>
</evidence>
<dbReference type="Gramene" id="Bo7g064730.1">
    <property type="protein sequence ID" value="Bo7g064730.1"/>
    <property type="gene ID" value="Bo7g064730"/>
</dbReference>
<dbReference type="STRING" id="109376.A0A0D3D8F6"/>
<keyword evidence="2" id="KW-0611">Plant defense</keyword>
<feature type="domain" description="RPW8" evidence="3">
    <location>
        <begin position="1"/>
        <end position="156"/>
    </location>
</feature>
<dbReference type="InterPro" id="IPR008808">
    <property type="entry name" value="Powdery_mildew-R_dom"/>
</dbReference>
<evidence type="ECO:0000256" key="1">
    <source>
        <dbReference type="ARBA" id="ARBA00008894"/>
    </source>
</evidence>
<proteinExistence type="inferred from homology"/>
<dbReference type="FunFam" id="3.40.50.300:FF:003793">
    <property type="entry name" value="Probable disease resistance protein At5g66900"/>
    <property type="match status" value="1"/>
</dbReference>
<dbReference type="InterPro" id="IPR002182">
    <property type="entry name" value="NB-ARC"/>
</dbReference>
<dbReference type="AlphaFoldDB" id="A0A0D3D8F6"/>